<feature type="binding site" evidence="10">
    <location>
        <position position="294"/>
    </location>
    <ligand>
        <name>K(+)</name>
        <dbReference type="ChEBI" id="CHEBI:29103"/>
    </ligand>
</feature>
<feature type="binding site" evidence="10">
    <location>
        <position position="160"/>
    </location>
    <ligand>
        <name>substrate</name>
    </ligand>
</feature>
<evidence type="ECO:0000256" key="7">
    <source>
        <dbReference type="ARBA" id="ARBA00022842"/>
    </source>
</evidence>
<dbReference type="SUPFAM" id="SSF53613">
    <property type="entry name" value="Ribokinase-like"/>
    <property type="match status" value="1"/>
</dbReference>
<gene>
    <name evidence="10" type="primary">rbsK</name>
    <name evidence="13" type="ORF">C2R22_08975</name>
</gene>
<evidence type="ECO:0000256" key="5">
    <source>
        <dbReference type="ARBA" id="ARBA00022777"/>
    </source>
</evidence>
<keyword evidence="8 10" id="KW-0630">Potassium</keyword>
<feature type="region of interest" description="Disordered" evidence="11">
    <location>
        <begin position="289"/>
        <end position="309"/>
    </location>
</feature>
<feature type="binding site" evidence="10">
    <location>
        <position position="259"/>
    </location>
    <ligand>
        <name>substrate</name>
    </ligand>
</feature>
<sequence length="309" mass="31478">MHEVVSLGSVNVDHVGYLSDDAVAALEGRYDWLPEPGETVAVDAVPGDLRDRLTEVSLGGKGANQAVAAALAGVETAFLGCVGDDEADYGVCRGISDRGVDVSEVARVDGPTGSAYIVVDESAENRITILAGANAAVDRAYVESRLDVVENASVLLLQNEIPTAGTLWLLDRLVDAPDAPTVVVDPAPAAGAEPLVTHEAVDVVVPNATEFAHLEPELAAFAGTLVVTHGGDLVSVSGPESFEVAPPAVDPVDTTGAGDIFTGYLAATLSTGGDLRAAVERASTAAALSTESEGVQPAVPDAETVDARC</sequence>
<evidence type="ECO:0000256" key="11">
    <source>
        <dbReference type="SAM" id="MobiDB-lite"/>
    </source>
</evidence>
<dbReference type="PANTHER" id="PTHR10584">
    <property type="entry name" value="SUGAR KINASE"/>
    <property type="match status" value="1"/>
</dbReference>
<dbReference type="GO" id="GO:0046872">
    <property type="term" value="F:metal ion binding"/>
    <property type="evidence" value="ECO:0007669"/>
    <property type="project" value="UniProtKB-KW"/>
</dbReference>
<feature type="binding site" evidence="10">
    <location>
        <begin position="258"/>
        <end position="259"/>
    </location>
    <ligand>
        <name>ATP</name>
        <dbReference type="ChEBI" id="CHEBI:30616"/>
    </ligand>
</feature>
<dbReference type="InterPro" id="IPR011611">
    <property type="entry name" value="PfkB_dom"/>
</dbReference>
<evidence type="ECO:0000313" key="13">
    <source>
        <dbReference type="EMBL" id="AUV81765.1"/>
    </source>
</evidence>
<dbReference type="InterPro" id="IPR011877">
    <property type="entry name" value="Ribokinase"/>
</dbReference>
<evidence type="ECO:0000256" key="9">
    <source>
        <dbReference type="ARBA" id="ARBA00023277"/>
    </source>
</evidence>
<dbReference type="Gene3D" id="3.40.1190.20">
    <property type="match status" value="1"/>
</dbReference>
<comment type="subunit">
    <text evidence="10">Homodimer.</text>
</comment>
<dbReference type="UniPathway" id="UPA00916">
    <property type="reaction ID" value="UER00889"/>
</dbReference>
<protein>
    <recommendedName>
        <fullName evidence="10">Ribokinase</fullName>
        <shortName evidence="10">RK</shortName>
        <ecNumber evidence="10">2.7.1.15</ecNumber>
    </recommendedName>
</protein>
<feature type="binding site" evidence="10">
    <location>
        <position position="292"/>
    </location>
    <ligand>
        <name>K(+)</name>
        <dbReference type="ChEBI" id="CHEBI:29103"/>
    </ligand>
</feature>
<evidence type="ECO:0000256" key="1">
    <source>
        <dbReference type="ARBA" id="ARBA00005380"/>
    </source>
</evidence>
<evidence type="ECO:0000256" key="4">
    <source>
        <dbReference type="ARBA" id="ARBA00022741"/>
    </source>
</evidence>
<dbReference type="EC" id="2.7.1.15" evidence="10"/>
<dbReference type="HAMAP" id="MF_01987">
    <property type="entry name" value="Ribokinase"/>
    <property type="match status" value="1"/>
</dbReference>
<dbReference type="GeneID" id="35592219"/>
<keyword evidence="10" id="KW-0963">Cytoplasm</keyword>
<keyword evidence="2 10" id="KW-0808">Transferase</keyword>
<dbReference type="PRINTS" id="PR00990">
    <property type="entry name" value="RIBOKINASE"/>
</dbReference>
<dbReference type="KEGG" id="srub:C2R22_08975"/>
<reference evidence="13 14" key="1">
    <citation type="submission" date="2018-01" db="EMBL/GenBank/DDBJ databases">
        <title>Complete genome sequence of Salinigranum rubrum GX10T, an extremely halophilic archaeon isolated from a marine solar saltern.</title>
        <authorList>
            <person name="Han S."/>
        </authorList>
    </citation>
    <scope>NUCLEOTIDE SEQUENCE [LARGE SCALE GENOMIC DNA]</scope>
    <source>
        <strain evidence="13 14">GX10</strain>
    </source>
</reference>
<comment type="activity regulation">
    <text evidence="10">Activated by a monovalent cation that binds near, but not in, the active site. The most likely occupant of the site in vivo is potassium. Ion binding induces a conformational change that may alter substrate affinity.</text>
</comment>
<comment type="pathway">
    <text evidence="10">Carbohydrate metabolism; D-ribose degradation; D-ribose 5-phosphate from beta-D-ribopyranose: step 2/2.</text>
</comment>
<dbReference type="GO" id="GO:0005524">
    <property type="term" value="F:ATP binding"/>
    <property type="evidence" value="ECO:0007669"/>
    <property type="project" value="UniProtKB-UniRule"/>
</dbReference>
<feature type="domain" description="Carbohydrate kinase PfkB" evidence="12">
    <location>
        <begin position="54"/>
        <end position="301"/>
    </location>
</feature>
<feature type="binding site" evidence="10">
    <location>
        <position position="253"/>
    </location>
    <ligand>
        <name>K(+)</name>
        <dbReference type="ChEBI" id="CHEBI:29103"/>
    </ligand>
</feature>
<comment type="caution">
    <text evidence="10">Lacks conserved residue(s) required for the propagation of feature annotation.</text>
</comment>
<dbReference type="RefSeq" id="WP_103425453.1">
    <property type="nucleotide sequence ID" value="NZ_CP026309.1"/>
</dbReference>
<feature type="binding site" evidence="10">
    <location>
        <position position="207"/>
    </location>
    <ligand>
        <name>ATP</name>
        <dbReference type="ChEBI" id="CHEBI:30616"/>
    </ligand>
</feature>
<feature type="binding site" evidence="10">
    <location>
        <begin position="60"/>
        <end position="64"/>
    </location>
    <ligand>
        <name>substrate</name>
    </ligand>
</feature>
<dbReference type="EMBL" id="CP026309">
    <property type="protein sequence ID" value="AUV81765.1"/>
    <property type="molecule type" value="Genomic_DNA"/>
</dbReference>
<evidence type="ECO:0000313" key="14">
    <source>
        <dbReference type="Proteomes" id="UP000236584"/>
    </source>
</evidence>
<evidence type="ECO:0000256" key="2">
    <source>
        <dbReference type="ARBA" id="ARBA00022679"/>
    </source>
</evidence>
<dbReference type="GO" id="GO:0019303">
    <property type="term" value="P:D-ribose catabolic process"/>
    <property type="evidence" value="ECO:0007669"/>
    <property type="project" value="UniProtKB-UniRule"/>
</dbReference>
<comment type="similarity">
    <text evidence="10">Belongs to the carbohydrate kinase PfkB family. Ribokinase subfamily.</text>
</comment>
<keyword evidence="6 10" id="KW-0067">ATP-binding</keyword>
<comment type="function">
    <text evidence="10">Catalyzes the phosphorylation of ribose at O-5 in a reaction requiring ATP and magnesium. The resulting D-ribose-5-phosphate can then be used either for sythesis of nucleotides, histidine, and tryptophan, or as a component of the pentose phosphate pathway.</text>
</comment>
<proteinExistence type="inferred from homology"/>
<keyword evidence="7 10" id="KW-0460">Magnesium</keyword>
<evidence type="ECO:0000256" key="6">
    <source>
        <dbReference type="ARBA" id="ARBA00022840"/>
    </source>
</evidence>
<feature type="binding site" evidence="10">
    <location>
        <position position="289"/>
    </location>
    <ligand>
        <name>K(+)</name>
        <dbReference type="ChEBI" id="CHEBI:29103"/>
    </ligand>
</feature>
<comment type="similarity">
    <text evidence="1">Belongs to the carbohydrate kinase pfkB family.</text>
</comment>
<organism evidence="13 14">
    <name type="scientific">Salinigranum rubrum</name>
    <dbReference type="NCBI Taxonomy" id="755307"/>
    <lineage>
        <taxon>Archaea</taxon>
        <taxon>Methanobacteriati</taxon>
        <taxon>Methanobacteriota</taxon>
        <taxon>Stenosarchaea group</taxon>
        <taxon>Halobacteria</taxon>
        <taxon>Halobacteriales</taxon>
        <taxon>Haloferacaceae</taxon>
        <taxon>Salinigranum</taxon>
    </lineage>
</organism>
<dbReference type="PANTHER" id="PTHR10584:SF166">
    <property type="entry name" value="RIBOKINASE"/>
    <property type="match status" value="1"/>
</dbReference>
<keyword evidence="4 10" id="KW-0547">Nucleotide-binding</keyword>
<dbReference type="GO" id="GO:0004747">
    <property type="term" value="F:ribokinase activity"/>
    <property type="evidence" value="ECO:0007669"/>
    <property type="project" value="UniProtKB-UniRule"/>
</dbReference>
<comment type="catalytic activity">
    <reaction evidence="10">
        <text>D-ribose + ATP = D-ribose 5-phosphate + ADP + H(+)</text>
        <dbReference type="Rhea" id="RHEA:13697"/>
        <dbReference type="ChEBI" id="CHEBI:15378"/>
        <dbReference type="ChEBI" id="CHEBI:30616"/>
        <dbReference type="ChEBI" id="CHEBI:47013"/>
        <dbReference type="ChEBI" id="CHEBI:78346"/>
        <dbReference type="ChEBI" id="CHEBI:456216"/>
        <dbReference type="EC" id="2.7.1.15"/>
    </reaction>
</comment>
<feature type="binding site" evidence="10">
    <location>
        <position position="255"/>
    </location>
    <ligand>
        <name>K(+)</name>
        <dbReference type="ChEBI" id="CHEBI:29103"/>
    </ligand>
</feature>
<name>A0A2I8VIM4_9EURY</name>
<dbReference type="Pfam" id="PF00294">
    <property type="entry name" value="PfkB"/>
    <property type="match status" value="1"/>
</dbReference>
<comment type="cofactor">
    <cofactor evidence="10">
        <name>Mg(2+)</name>
        <dbReference type="ChEBI" id="CHEBI:18420"/>
    </cofactor>
    <text evidence="10">Requires a divalent cation, most likely magnesium in vivo, as an electrophilic catalyst to aid phosphoryl group transfer. It is the chelate of the metal and the nucleotide that is the actual substrate.</text>
</comment>
<feature type="active site" description="Proton acceptor" evidence="10">
    <location>
        <position position="259"/>
    </location>
</feature>
<accession>A0A2I8VIM4</accession>
<dbReference type="AlphaFoldDB" id="A0A2I8VIM4"/>
<keyword evidence="5 10" id="KW-0418">Kinase</keyword>
<dbReference type="InterPro" id="IPR029056">
    <property type="entry name" value="Ribokinase-like"/>
</dbReference>
<dbReference type="Proteomes" id="UP000236584">
    <property type="component" value="Chromosome"/>
</dbReference>
<dbReference type="OrthoDB" id="26949at2157"/>
<comment type="subcellular location">
    <subcellularLocation>
        <location evidence="10">Cytoplasm</location>
    </subcellularLocation>
</comment>
<evidence type="ECO:0000256" key="8">
    <source>
        <dbReference type="ARBA" id="ARBA00022958"/>
    </source>
</evidence>
<keyword evidence="14" id="KW-1185">Reference proteome</keyword>
<evidence type="ECO:0000259" key="12">
    <source>
        <dbReference type="Pfam" id="PF00294"/>
    </source>
</evidence>
<dbReference type="GO" id="GO:0005737">
    <property type="term" value="C:cytoplasm"/>
    <property type="evidence" value="ECO:0007669"/>
    <property type="project" value="UniProtKB-SubCell"/>
</dbReference>
<evidence type="ECO:0000256" key="10">
    <source>
        <dbReference type="HAMAP-Rule" id="MF_01987"/>
    </source>
</evidence>
<keyword evidence="9 10" id="KW-0119">Carbohydrate metabolism</keyword>
<keyword evidence="3 10" id="KW-0479">Metal-binding</keyword>
<evidence type="ECO:0000256" key="3">
    <source>
        <dbReference type="ARBA" id="ARBA00022723"/>
    </source>
</evidence>
<dbReference type="InterPro" id="IPR002139">
    <property type="entry name" value="Ribo/fructo_kinase"/>
</dbReference>